<gene>
    <name evidence="1" type="ORF">AB204_14850</name>
</gene>
<dbReference type="PATRIC" id="fig|880157.4.peg.3164"/>
<dbReference type="OrthoDB" id="6444938at2"/>
<dbReference type="RefSeq" id="WP_047964139.1">
    <property type="nucleotide sequence ID" value="NZ_CAWMBG010000101.1"/>
</dbReference>
<reference evidence="1 2" key="1">
    <citation type="submission" date="2015-06" db="EMBL/GenBank/DDBJ databases">
        <title>Draft Whole-Genome Sequence of the Entomopathogenic Bacterium Xenorhabdus khoisanae.</title>
        <authorList>
            <person name="Naidoo S."/>
            <person name="Featherston J."/>
            <person name="Gray V.M."/>
        </authorList>
    </citation>
    <scope>NUCLEOTIDE SEQUENCE [LARGE SCALE GENOMIC DNA]</scope>
    <source>
        <strain evidence="1 2">MCB</strain>
    </source>
</reference>
<evidence type="ECO:0000313" key="1">
    <source>
        <dbReference type="EMBL" id="KMJ44356.1"/>
    </source>
</evidence>
<proteinExistence type="predicted"/>
<dbReference type="STRING" id="880157.AB204_14850"/>
<sequence length="111" mass="12841">MTQSALLKRKRKAFINVKLNALQKKHGCHSVIVKTGGFNYQLDLDEEILNIALIRFFELDVFALKSKQEAEELIVRTYNSFYTKFGNLTEEGNEFMNEILKLIAKKTEPIT</sequence>
<dbReference type="AlphaFoldDB" id="A0A0J5FPX0"/>
<dbReference type="EMBL" id="LFCV01000101">
    <property type="protein sequence ID" value="KMJ44356.1"/>
    <property type="molecule type" value="Genomic_DNA"/>
</dbReference>
<protein>
    <submittedName>
        <fullName evidence="1">Uncharacterized protein</fullName>
    </submittedName>
</protein>
<comment type="caution">
    <text evidence="1">The sequence shown here is derived from an EMBL/GenBank/DDBJ whole genome shotgun (WGS) entry which is preliminary data.</text>
</comment>
<dbReference type="Proteomes" id="UP000036277">
    <property type="component" value="Unassembled WGS sequence"/>
</dbReference>
<name>A0A0J5FPX0_9GAMM</name>
<organism evidence="1 2">
    <name type="scientific">Xenorhabdus khoisanae</name>
    <dbReference type="NCBI Taxonomy" id="880157"/>
    <lineage>
        <taxon>Bacteria</taxon>
        <taxon>Pseudomonadati</taxon>
        <taxon>Pseudomonadota</taxon>
        <taxon>Gammaproteobacteria</taxon>
        <taxon>Enterobacterales</taxon>
        <taxon>Morganellaceae</taxon>
        <taxon>Xenorhabdus</taxon>
    </lineage>
</organism>
<evidence type="ECO:0000313" key="2">
    <source>
        <dbReference type="Proteomes" id="UP000036277"/>
    </source>
</evidence>
<keyword evidence="2" id="KW-1185">Reference proteome</keyword>
<accession>A0A0J5FPX0</accession>